<dbReference type="SUPFAM" id="SSF57850">
    <property type="entry name" value="RING/U-box"/>
    <property type="match status" value="1"/>
</dbReference>
<dbReference type="GO" id="GO:0036297">
    <property type="term" value="P:interstrand cross-link repair"/>
    <property type="evidence" value="ECO:0007669"/>
    <property type="project" value="InterPro"/>
</dbReference>
<evidence type="ECO:0000259" key="5">
    <source>
        <dbReference type="PROSITE" id="PS50089"/>
    </source>
</evidence>
<dbReference type="GO" id="GO:0008270">
    <property type="term" value="F:zinc ion binding"/>
    <property type="evidence" value="ECO:0007669"/>
    <property type="project" value="UniProtKB-KW"/>
</dbReference>
<dbReference type="HOGENOM" id="CLU_093946_1_0_1"/>
<dbReference type="PANTHER" id="PTHR16047">
    <property type="entry name" value="RFWD3 PROTEIN"/>
    <property type="match status" value="1"/>
</dbReference>
<dbReference type="PROSITE" id="PS50089">
    <property type="entry name" value="ZF_RING_2"/>
    <property type="match status" value="1"/>
</dbReference>
<keyword evidence="3" id="KW-0862">Zinc</keyword>
<dbReference type="InterPro" id="IPR037381">
    <property type="entry name" value="RFWD3"/>
</dbReference>
<accession>A0A0D0B7C9</accession>
<feature type="domain" description="RING-type" evidence="5">
    <location>
        <begin position="10"/>
        <end position="50"/>
    </location>
</feature>
<dbReference type="AlphaFoldDB" id="A0A0D0B7C9"/>
<dbReference type="SMART" id="SM00184">
    <property type="entry name" value="RING"/>
    <property type="match status" value="1"/>
</dbReference>
<keyword evidence="1" id="KW-0479">Metal-binding</keyword>
<gene>
    <name evidence="6" type="ORF">CY34DRAFT_777978</name>
</gene>
<dbReference type="GO" id="GO:0016567">
    <property type="term" value="P:protein ubiquitination"/>
    <property type="evidence" value="ECO:0007669"/>
    <property type="project" value="InterPro"/>
</dbReference>
<dbReference type="InterPro" id="IPR013083">
    <property type="entry name" value="Znf_RING/FYVE/PHD"/>
</dbReference>
<dbReference type="InterPro" id="IPR001841">
    <property type="entry name" value="Znf_RING"/>
</dbReference>
<dbReference type="Pfam" id="PF14634">
    <property type="entry name" value="zf-RING_5"/>
    <property type="match status" value="1"/>
</dbReference>
<keyword evidence="7" id="KW-1185">Reference proteome</keyword>
<reference evidence="7" key="2">
    <citation type="submission" date="2015-01" db="EMBL/GenBank/DDBJ databases">
        <title>Evolutionary Origins and Diversification of the Mycorrhizal Mutualists.</title>
        <authorList>
            <consortium name="DOE Joint Genome Institute"/>
            <consortium name="Mycorrhizal Genomics Consortium"/>
            <person name="Kohler A."/>
            <person name="Kuo A."/>
            <person name="Nagy L.G."/>
            <person name="Floudas D."/>
            <person name="Copeland A."/>
            <person name="Barry K.W."/>
            <person name="Cichocki N."/>
            <person name="Veneault-Fourrey C."/>
            <person name="LaButti K."/>
            <person name="Lindquist E.A."/>
            <person name="Lipzen A."/>
            <person name="Lundell T."/>
            <person name="Morin E."/>
            <person name="Murat C."/>
            <person name="Riley R."/>
            <person name="Ohm R."/>
            <person name="Sun H."/>
            <person name="Tunlid A."/>
            <person name="Henrissat B."/>
            <person name="Grigoriev I.V."/>
            <person name="Hibbett D.S."/>
            <person name="Martin F."/>
        </authorList>
    </citation>
    <scope>NUCLEOTIDE SEQUENCE [LARGE SCALE GENOMIC DNA]</scope>
    <source>
        <strain evidence="7">UH-Slu-Lm8-n1</strain>
    </source>
</reference>
<dbReference type="PROSITE" id="PS00518">
    <property type="entry name" value="ZF_RING_1"/>
    <property type="match status" value="1"/>
</dbReference>
<dbReference type="GO" id="GO:0005634">
    <property type="term" value="C:nucleus"/>
    <property type="evidence" value="ECO:0007669"/>
    <property type="project" value="InterPro"/>
</dbReference>
<evidence type="ECO:0000313" key="7">
    <source>
        <dbReference type="Proteomes" id="UP000054485"/>
    </source>
</evidence>
<keyword evidence="2 4" id="KW-0863">Zinc-finger</keyword>
<dbReference type="InterPro" id="IPR017907">
    <property type="entry name" value="Znf_RING_CS"/>
</dbReference>
<reference evidence="6 7" key="1">
    <citation type="submission" date="2014-04" db="EMBL/GenBank/DDBJ databases">
        <authorList>
            <consortium name="DOE Joint Genome Institute"/>
            <person name="Kuo A."/>
            <person name="Ruytinx J."/>
            <person name="Rineau F."/>
            <person name="Colpaert J."/>
            <person name="Kohler A."/>
            <person name="Nagy L.G."/>
            <person name="Floudas D."/>
            <person name="Copeland A."/>
            <person name="Barry K.W."/>
            <person name="Cichocki N."/>
            <person name="Veneault-Fourrey C."/>
            <person name="LaButti K."/>
            <person name="Lindquist E.A."/>
            <person name="Lipzen A."/>
            <person name="Lundell T."/>
            <person name="Morin E."/>
            <person name="Murat C."/>
            <person name="Sun H."/>
            <person name="Tunlid A."/>
            <person name="Henrissat B."/>
            <person name="Grigoriev I.V."/>
            <person name="Hibbett D.S."/>
            <person name="Martin F."/>
            <person name="Nordberg H.P."/>
            <person name="Cantor M.N."/>
            <person name="Hua S.X."/>
        </authorList>
    </citation>
    <scope>NUCLEOTIDE SEQUENCE [LARGE SCALE GENOMIC DNA]</scope>
    <source>
        <strain evidence="6 7">UH-Slu-Lm8-n1</strain>
    </source>
</reference>
<evidence type="ECO:0000313" key="6">
    <source>
        <dbReference type="EMBL" id="KIK45739.1"/>
    </source>
</evidence>
<dbReference type="GO" id="GO:0004842">
    <property type="term" value="F:ubiquitin-protein transferase activity"/>
    <property type="evidence" value="ECO:0007669"/>
    <property type="project" value="InterPro"/>
</dbReference>
<evidence type="ECO:0000256" key="3">
    <source>
        <dbReference type="ARBA" id="ARBA00022833"/>
    </source>
</evidence>
<dbReference type="Proteomes" id="UP000054485">
    <property type="component" value="Unassembled WGS sequence"/>
</dbReference>
<dbReference type="STRING" id="930992.A0A0D0B7C9"/>
<dbReference type="PANTHER" id="PTHR16047:SF7">
    <property type="entry name" value="E3 UBIQUITIN-PROTEIN LIGASE RFWD3"/>
    <property type="match status" value="1"/>
</dbReference>
<proteinExistence type="predicted"/>
<dbReference type="EMBL" id="KN835168">
    <property type="protein sequence ID" value="KIK45739.1"/>
    <property type="molecule type" value="Genomic_DNA"/>
</dbReference>
<dbReference type="OrthoDB" id="6105938at2759"/>
<name>A0A0D0B7C9_9AGAM</name>
<dbReference type="InParanoid" id="A0A0D0B7C9"/>
<organism evidence="6 7">
    <name type="scientific">Suillus luteus UH-Slu-Lm8-n1</name>
    <dbReference type="NCBI Taxonomy" id="930992"/>
    <lineage>
        <taxon>Eukaryota</taxon>
        <taxon>Fungi</taxon>
        <taxon>Dikarya</taxon>
        <taxon>Basidiomycota</taxon>
        <taxon>Agaricomycotina</taxon>
        <taxon>Agaricomycetes</taxon>
        <taxon>Agaricomycetidae</taxon>
        <taxon>Boletales</taxon>
        <taxon>Suillineae</taxon>
        <taxon>Suillaceae</taxon>
        <taxon>Suillus</taxon>
    </lineage>
</organism>
<evidence type="ECO:0000256" key="4">
    <source>
        <dbReference type="PROSITE-ProRule" id="PRU00175"/>
    </source>
</evidence>
<evidence type="ECO:0000256" key="2">
    <source>
        <dbReference type="ARBA" id="ARBA00022771"/>
    </source>
</evidence>
<dbReference type="Gene3D" id="3.30.40.10">
    <property type="entry name" value="Zinc/RING finger domain, C3HC4 (zinc finger)"/>
    <property type="match status" value="1"/>
</dbReference>
<sequence>MLVLNKASTCDVCLEGYTTGGNSPHSIACGHVFCQKCLDQLLRHICPLCRTRFSPQEVRRLHIDMQSPMITSASIEELVPENPESSSPPPDDEARTLQNDIARVVKEGAKLPELRRVIEKCRTYYKSQSADQQNPVKVSALLLWNLAESQRHLAEMRKDKAAEAKIALEEVRSRLTAEIVNLQVKYEELHRIRQDEKDTALAVEKSLREHYDELNAHWRR</sequence>
<protein>
    <recommendedName>
        <fullName evidence="5">RING-type domain-containing protein</fullName>
    </recommendedName>
</protein>
<evidence type="ECO:0000256" key="1">
    <source>
        <dbReference type="ARBA" id="ARBA00022723"/>
    </source>
</evidence>